<dbReference type="RefSeq" id="XP_069211801.1">
    <property type="nucleotide sequence ID" value="XM_069351415.1"/>
</dbReference>
<feature type="domain" description="HORMA" evidence="3">
    <location>
        <begin position="27"/>
        <end position="232"/>
    </location>
</feature>
<name>A0ABR3QBG3_9TREE</name>
<dbReference type="PROSITE" id="PS50815">
    <property type="entry name" value="HORMA"/>
    <property type="match status" value="1"/>
</dbReference>
<evidence type="ECO:0000256" key="1">
    <source>
        <dbReference type="ARBA" id="ARBA00010348"/>
    </source>
</evidence>
<evidence type="ECO:0000313" key="4">
    <source>
        <dbReference type="EMBL" id="KAL1411857.1"/>
    </source>
</evidence>
<evidence type="ECO:0000313" key="5">
    <source>
        <dbReference type="Proteomes" id="UP001565368"/>
    </source>
</evidence>
<dbReference type="Gene3D" id="3.30.900.10">
    <property type="entry name" value="HORMA domain"/>
    <property type="match status" value="1"/>
</dbReference>
<dbReference type="PANTHER" id="PTHR11842">
    <property type="entry name" value="MITOTIC SPINDLE ASSEMBLY CHECKPOINT PROTEIN MAD2"/>
    <property type="match status" value="1"/>
</dbReference>
<evidence type="ECO:0000259" key="3">
    <source>
        <dbReference type="PROSITE" id="PS50815"/>
    </source>
</evidence>
<comment type="caution">
    <text evidence="4">The sequence shown here is derived from an EMBL/GenBank/DDBJ whole genome shotgun (WGS) entry which is preliminary data.</text>
</comment>
<dbReference type="InterPro" id="IPR036570">
    <property type="entry name" value="HORMA_dom_sf"/>
</dbReference>
<dbReference type="PANTHER" id="PTHR11842:SF10">
    <property type="entry name" value="MITOTIC SPINDLE ASSEMBLY CHECKPOINT PROTEIN MAD2B"/>
    <property type="match status" value="1"/>
</dbReference>
<dbReference type="InterPro" id="IPR003511">
    <property type="entry name" value="HORMA_dom"/>
</dbReference>
<comment type="similarity">
    <text evidence="1">Belongs to the MAD2 family.</text>
</comment>
<evidence type="ECO:0000256" key="2">
    <source>
        <dbReference type="SAM" id="MobiDB-lite"/>
    </source>
</evidence>
<dbReference type="EMBL" id="JBBXJM010000002">
    <property type="protein sequence ID" value="KAL1411857.1"/>
    <property type="molecule type" value="Genomic_DNA"/>
</dbReference>
<gene>
    <name evidence="4" type="ORF">Q8F55_002830</name>
</gene>
<proteinExistence type="inferred from homology"/>
<feature type="region of interest" description="Disordered" evidence="2">
    <location>
        <begin position="1"/>
        <end position="20"/>
    </location>
</feature>
<dbReference type="GeneID" id="95983873"/>
<reference evidence="4 5" key="1">
    <citation type="submission" date="2023-08" db="EMBL/GenBank/DDBJ databases">
        <title>Annotated Genome Sequence of Vanrija albida AlHP1.</title>
        <authorList>
            <person name="Herzog R."/>
        </authorList>
    </citation>
    <scope>NUCLEOTIDE SEQUENCE [LARGE SCALE GENOMIC DNA]</scope>
    <source>
        <strain evidence="4 5">AlHP1</strain>
    </source>
</reference>
<keyword evidence="5" id="KW-1185">Reference proteome</keyword>
<dbReference type="Proteomes" id="UP001565368">
    <property type="component" value="Unassembled WGS sequence"/>
</dbReference>
<dbReference type="InterPro" id="IPR045091">
    <property type="entry name" value="Mad2-like"/>
</dbReference>
<dbReference type="SUPFAM" id="SSF56019">
    <property type="entry name" value="The spindle assembly checkpoint protein mad2"/>
    <property type="match status" value="1"/>
</dbReference>
<protein>
    <recommendedName>
        <fullName evidence="3">HORMA domain-containing protein</fullName>
    </recommendedName>
</protein>
<accession>A0ABR3QBG3</accession>
<organism evidence="4 5">
    <name type="scientific">Vanrija albida</name>
    <dbReference type="NCBI Taxonomy" id="181172"/>
    <lineage>
        <taxon>Eukaryota</taxon>
        <taxon>Fungi</taxon>
        <taxon>Dikarya</taxon>
        <taxon>Basidiomycota</taxon>
        <taxon>Agaricomycotina</taxon>
        <taxon>Tremellomycetes</taxon>
        <taxon>Trichosporonales</taxon>
        <taxon>Trichosporonaceae</taxon>
        <taxon>Vanrija</taxon>
    </lineage>
</organism>
<sequence length="246" mass="26759">MPPNAKAGPSRIPDKVEPQGPLGVSYKETVDTLASFLEVVIHTILCIRQVYPPTTFTRRRAHGVAVYQSRHPAVRDYVSKVVAAIRDEMDKGTARRVTVVIKTTTTGLPLERFIIDVGYMPLEGMEGPGREAKIVNAPTAEDLSLRLRAFLIRLAALDGQLLDNPPEDTTWAIIVETNDDLEPGAAEGTQTPWVPALAADTLSTNSAIAPHHEPLLSVRAVETGVIDLRMMVQECAAKTGVDHLDI</sequence>